<comment type="function">
    <text evidence="1">Putative odorant or sperm cell receptor.</text>
</comment>
<keyword evidence="8 14" id="KW-1133">Transmembrane helix</keyword>
<dbReference type="Gene3D" id="1.20.1070.10">
    <property type="entry name" value="Rhodopsin 7-helix transmembrane proteins"/>
    <property type="match status" value="2"/>
</dbReference>
<dbReference type="Proteomes" id="UP000700334">
    <property type="component" value="Unassembled WGS sequence"/>
</dbReference>
<keyword evidence="7" id="KW-0552">Olfaction</keyword>
<evidence type="ECO:0000313" key="16">
    <source>
        <dbReference type="EMBL" id="KAG8510740.1"/>
    </source>
</evidence>
<feature type="transmembrane region" description="Helical" evidence="14">
    <location>
        <begin position="529"/>
        <end position="552"/>
    </location>
</feature>
<dbReference type="PANTHER" id="PTHR26453">
    <property type="entry name" value="OLFACTORY RECEPTOR"/>
    <property type="match status" value="1"/>
</dbReference>
<evidence type="ECO:0000256" key="11">
    <source>
        <dbReference type="ARBA" id="ARBA00023170"/>
    </source>
</evidence>
<dbReference type="OrthoDB" id="9975554at2759"/>
<sequence length="701" mass="76822">MALVLERVASKHSAEANHSTEERFVLLGFMDWPSLQPVLFALVLLCYLLTLSGNSALVLLAVRDPRLHTPMYYFLCHLALVDAGFTTSVVPPLLVALRGRALWLQRGGCLAQLYTSLALGSAECVLLAVMALDRAAAVCRPLRYAALAAPQLCRALAAASWLGGLANSAAQSALLAARPLCPPYRLDHFICELPALLKLACGGGRDATERQMFAARVVILLVPSTVILASYGAVARAVWGMRTSGGRRKALGTCGSHLTAVCLFYGSAIYTYLQPTHSYNQGRGKFVSLFYTVVTPALNPLIYTLRNKEVKGAARRFLGRGQSRQLHGSVMPLTLLLLLWRPLALMETWVGPDPSLLRGYDPGSDGVDSIALNEELRSWTPWIHSDVIRMNTNISVVTDFILVGFSHLVNLQGLLFSVFLTVYLLTVTGNLLIVALVSADAALQSPMYFFLRILSVLEICYTSVTVPLLLHHLLTGQRHISRSGCALQMFFFLFFGATECCLLAAMAYDRYAAICEPLRYPLLLNRRMCLQLAGSAWACGALVGLGHTSFIFSLPFCGPNAIPHFFCEIQPILQLVCGDTSLNELQIILAAALIILCPFGLILVSYGHIMATIYRIPSRSGRRKAFSTCSSHLIVVSLFYGTAIFIYIRPKVSYDPDTDPLLSLFYAVVTPILNPIIYSLRNADVKAALKRTIQKMRPVDI</sequence>
<dbReference type="GO" id="GO:0004930">
    <property type="term" value="F:G protein-coupled receptor activity"/>
    <property type="evidence" value="ECO:0007669"/>
    <property type="project" value="UniProtKB-KW"/>
</dbReference>
<protein>
    <submittedName>
        <fullName evidence="16">Olfactory receptor 10C1</fullName>
    </submittedName>
</protein>
<evidence type="ECO:0000256" key="13">
    <source>
        <dbReference type="RuleBase" id="RU000688"/>
    </source>
</evidence>
<feature type="transmembrane region" description="Helical" evidence="14">
    <location>
        <begin position="490"/>
        <end position="508"/>
    </location>
</feature>
<feature type="transmembrane region" description="Helical" evidence="14">
    <location>
        <begin position="585"/>
        <end position="604"/>
    </location>
</feature>
<dbReference type="Pfam" id="PF13853">
    <property type="entry name" value="7tm_4"/>
    <property type="match status" value="2"/>
</dbReference>
<keyword evidence="10 14" id="KW-0472">Membrane</keyword>
<feature type="transmembrane region" description="Helical" evidence="14">
    <location>
        <begin position="414"/>
        <end position="437"/>
    </location>
</feature>
<feature type="transmembrane region" description="Helical" evidence="14">
    <location>
        <begin position="213"/>
        <end position="238"/>
    </location>
</feature>
<evidence type="ECO:0000256" key="7">
    <source>
        <dbReference type="ARBA" id="ARBA00022725"/>
    </source>
</evidence>
<evidence type="ECO:0000256" key="14">
    <source>
        <dbReference type="SAM" id="Phobius"/>
    </source>
</evidence>
<evidence type="ECO:0000256" key="3">
    <source>
        <dbReference type="ARBA" id="ARBA00010663"/>
    </source>
</evidence>
<dbReference type="PRINTS" id="PR00237">
    <property type="entry name" value="GPCRRHODOPSN"/>
</dbReference>
<organism evidence="16 17">
    <name type="scientific">Galemys pyrenaicus</name>
    <name type="common">Iberian desman</name>
    <name type="synonym">Pyrenean desman</name>
    <dbReference type="NCBI Taxonomy" id="202257"/>
    <lineage>
        <taxon>Eukaryota</taxon>
        <taxon>Metazoa</taxon>
        <taxon>Chordata</taxon>
        <taxon>Craniata</taxon>
        <taxon>Vertebrata</taxon>
        <taxon>Euteleostomi</taxon>
        <taxon>Mammalia</taxon>
        <taxon>Eutheria</taxon>
        <taxon>Laurasiatheria</taxon>
        <taxon>Eulipotyphla</taxon>
        <taxon>Talpidae</taxon>
        <taxon>Galemys</taxon>
    </lineage>
</organism>
<evidence type="ECO:0000256" key="4">
    <source>
        <dbReference type="ARBA" id="ARBA00022475"/>
    </source>
</evidence>
<dbReference type="PROSITE" id="PS00237">
    <property type="entry name" value="G_PROTEIN_RECEP_F1_1"/>
    <property type="match status" value="1"/>
</dbReference>
<dbReference type="FunFam" id="1.20.1070.10:FF:000001">
    <property type="entry name" value="Olfactory receptor"/>
    <property type="match status" value="1"/>
</dbReference>
<feature type="domain" description="G-protein coupled receptors family 1 profile" evidence="15">
    <location>
        <begin position="53"/>
        <end position="303"/>
    </location>
</feature>
<keyword evidence="4" id="KW-1003">Cell membrane</keyword>
<evidence type="ECO:0000256" key="2">
    <source>
        <dbReference type="ARBA" id="ARBA00004651"/>
    </source>
</evidence>
<evidence type="ECO:0000256" key="12">
    <source>
        <dbReference type="ARBA" id="ARBA00023224"/>
    </source>
</evidence>
<dbReference type="InterPro" id="IPR000276">
    <property type="entry name" value="GPCR_Rhodpsn"/>
</dbReference>
<feature type="transmembrane region" description="Helical" evidence="14">
    <location>
        <begin position="326"/>
        <end position="343"/>
    </location>
</feature>
<feature type="transmembrane region" description="Helical" evidence="14">
    <location>
        <begin position="625"/>
        <end position="648"/>
    </location>
</feature>
<evidence type="ECO:0000256" key="9">
    <source>
        <dbReference type="ARBA" id="ARBA00023040"/>
    </source>
</evidence>
<dbReference type="GO" id="GO:0004984">
    <property type="term" value="F:olfactory receptor activity"/>
    <property type="evidence" value="ECO:0007669"/>
    <property type="project" value="InterPro"/>
</dbReference>
<comment type="subcellular location">
    <subcellularLocation>
        <location evidence="2">Cell membrane</location>
        <topology evidence="2">Multi-pass membrane protein</topology>
    </subcellularLocation>
</comment>
<dbReference type="GO" id="GO:0005886">
    <property type="term" value="C:plasma membrane"/>
    <property type="evidence" value="ECO:0007669"/>
    <property type="project" value="UniProtKB-SubCell"/>
</dbReference>
<dbReference type="FunFam" id="1.20.1070.10:FF:000268">
    <property type="entry name" value="Putative olfactory receptor 2I1"/>
    <property type="match status" value="1"/>
</dbReference>
<feature type="transmembrane region" description="Helical" evidence="14">
    <location>
        <begin position="250"/>
        <end position="273"/>
    </location>
</feature>
<accession>A0A8J6DK77</accession>
<evidence type="ECO:0000256" key="10">
    <source>
        <dbReference type="ARBA" id="ARBA00023136"/>
    </source>
</evidence>
<keyword evidence="6 13" id="KW-0812">Transmembrane</keyword>
<dbReference type="PRINTS" id="PR00245">
    <property type="entry name" value="OLFACTORYR"/>
</dbReference>
<keyword evidence="17" id="KW-1185">Reference proteome</keyword>
<evidence type="ECO:0000259" key="15">
    <source>
        <dbReference type="PROSITE" id="PS50262"/>
    </source>
</evidence>
<reference evidence="16" key="1">
    <citation type="journal article" date="2021" name="Evol. Appl.">
        <title>The genome of the Pyrenean desman and the effects of bottlenecks and inbreeding on the genomic landscape of an endangered species.</title>
        <authorList>
            <person name="Escoda L."/>
            <person name="Castresana J."/>
        </authorList>
    </citation>
    <scope>NUCLEOTIDE SEQUENCE</scope>
    <source>
        <strain evidence="16">IBE-C5619</strain>
    </source>
</reference>
<feature type="transmembrane region" description="Helical" evidence="14">
    <location>
        <begin position="285"/>
        <end position="305"/>
    </location>
</feature>
<evidence type="ECO:0000313" key="17">
    <source>
        <dbReference type="Proteomes" id="UP000700334"/>
    </source>
</evidence>
<dbReference type="EMBL" id="JAGFMF010011863">
    <property type="protein sequence ID" value="KAG8510740.1"/>
    <property type="molecule type" value="Genomic_DNA"/>
</dbReference>
<dbReference type="InterPro" id="IPR000725">
    <property type="entry name" value="Olfact_rcpt"/>
</dbReference>
<dbReference type="PROSITE" id="PS50262">
    <property type="entry name" value="G_PROTEIN_RECEP_F1_2"/>
    <property type="match status" value="2"/>
</dbReference>
<name>A0A8J6DK77_GALPY</name>
<comment type="similarity">
    <text evidence="3 13">Belongs to the G-protein coupled receptor 1 family.</text>
</comment>
<feature type="transmembrane region" description="Helical" evidence="14">
    <location>
        <begin position="660"/>
        <end position="680"/>
    </location>
</feature>
<dbReference type="AlphaFoldDB" id="A0A8J6DK77"/>
<keyword evidence="11 13" id="KW-0675">Receptor</keyword>
<dbReference type="InterPro" id="IPR017452">
    <property type="entry name" value="GPCR_Rhodpsn_7TM"/>
</dbReference>
<keyword evidence="12 13" id="KW-0807">Transducer</keyword>
<feature type="transmembrane region" description="Helical" evidence="14">
    <location>
        <begin position="38"/>
        <end position="60"/>
    </location>
</feature>
<feature type="domain" description="G-protein coupled receptors family 1 profile" evidence="15">
    <location>
        <begin position="429"/>
        <end position="678"/>
    </location>
</feature>
<dbReference type="FunFam" id="1.10.1220.70:FF:000001">
    <property type="entry name" value="Olfactory receptor"/>
    <property type="match status" value="2"/>
</dbReference>
<evidence type="ECO:0000256" key="6">
    <source>
        <dbReference type="ARBA" id="ARBA00022692"/>
    </source>
</evidence>
<gene>
    <name evidence="16" type="ORF">J0S82_013031</name>
</gene>
<keyword evidence="5" id="KW-0716">Sensory transduction</keyword>
<evidence type="ECO:0000256" key="1">
    <source>
        <dbReference type="ARBA" id="ARBA00003929"/>
    </source>
</evidence>
<feature type="transmembrane region" description="Helical" evidence="14">
    <location>
        <begin position="72"/>
        <end position="93"/>
    </location>
</feature>
<dbReference type="CDD" id="cd15225">
    <property type="entry name" value="7tmA_OR10A-like"/>
    <property type="match status" value="1"/>
</dbReference>
<keyword evidence="9 13" id="KW-0297">G-protein coupled receptor</keyword>
<dbReference type="SUPFAM" id="SSF81321">
    <property type="entry name" value="Family A G protein-coupled receptor-like"/>
    <property type="match status" value="2"/>
</dbReference>
<feature type="transmembrane region" description="Helical" evidence="14">
    <location>
        <begin position="449"/>
        <end position="470"/>
    </location>
</feature>
<evidence type="ECO:0000256" key="8">
    <source>
        <dbReference type="ARBA" id="ARBA00022989"/>
    </source>
</evidence>
<evidence type="ECO:0000256" key="5">
    <source>
        <dbReference type="ARBA" id="ARBA00022606"/>
    </source>
</evidence>
<comment type="caution">
    <text evidence="16">The sequence shown here is derived from an EMBL/GenBank/DDBJ whole genome shotgun (WGS) entry which is preliminary data.</text>
</comment>
<proteinExistence type="inferred from homology"/>
<feature type="transmembrane region" description="Helical" evidence="14">
    <location>
        <begin position="113"/>
        <end position="132"/>
    </location>
</feature>